<dbReference type="SUPFAM" id="SSF53850">
    <property type="entry name" value="Periplasmic binding protein-like II"/>
    <property type="match status" value="1"/>
</dbReference>
<dbReference type="PANTHER" id="PTHR42928:SF5">
    <property type="entry name" value="BLR1237 PROTEIN"/>
    <property type="match status" value="1"/>
</dbReference>
<keyword evidence="2" id="KW-0732">Signal</keyword>
<evidence type="ECO:0000313" key="3">
    <source>
        <dbReference type="EMBL" id="QQK78828.1"/>
    </source>
</evidence>
<dbReference type="PIRSF" id="PIRSF017082">
    <property type="entry name" value="YflP"/>
    <property type="match status" value="1"/>
</dbReference>
<dbReference type="EMBL" id="CP054706">
    <property type="protein sequence ID" value="QQK78828.1"/>
    <property type="molecule type" value="Genomic_DNA"/>
</dbReference>
<evidence type="ECO:0000256" key="2">
    <source>
        <dbReference type="SAM" id="SignalP"/>
    </source>
</evidence>
<sequence>MGKKIWISTLAFSIALFAGCEAGGDEDAAADFPEGPVELIVPYDAGGGTDAVARALADATEEHLGESIGVVNTTGGGGAVGFTEGATAAPDGQTVTLVTVELVTLPHMGLADVSHEDFKAIGQMNFDPPAVTVPADAPYDTLEEFIDYAEENPGEIQMGNSGSGSIWHLAASAIEQETGVEFEHVPFDGAAPAVTSLLGGHIDAVPVSPAEVLPQVEGEELKTLAVMDEERAEVFPEVPTFEEEGFSGADGVGPWRGVVVPEDTPDEVASVLEEAFMAGAEEPEFQEFMEDNGLGMTITDGESFGQMMGESYDFYGELISDLGLE</sequence>
<reference evidence="3 4" key="1">
    <citation type="submission" date="2020-06" db="EMBL/GenBank/DDBJ databases">
        <title>Genomic analysis of Salicibibacter sp. NKC21-4.</title>
        <authorList>
            <person name="Oh Y.J."/>
        </authorList>
    </citation>
    <scope>NUCLEOTIDE SEQUENCE [LARGE SCALE GENOMIC DNA]</scope>
    <source>
        <strain evidence="3 4">NKC21-4</strain>
    </source>
</reference>
<dbReference type="AlphaFoldDB" id="A0A7T7CE96"/>
<name>A0A7T7CE96_9BACI</name>
<dbReference type="PROSITE" id="PS51257">
    <property type="entry name" value="PROKAR_LIPOPROTEIN"/>
    <property type="match status" value="1"/>
</dbReference>
<feature type="chain" id="PRO_5039013261" evidence="2">
    <location>
        <begin position="23"/>
        <end position="325"/>
    </location>
</feature>
<dbReference type="KEGG" id="scib:HUG20_02195"/>
<dbReference type="Gene3D" id="3.40.190.150">
    <property type="entry name" value="Bordetella uptake gene, domain 1"/>
    <property type="match status" value="1"/>
</dbReference>
<organism evidence="3 4">
    <name type="scientific">Salicibibacter cibi</name>
    <dbReference type="NCBI Taxonomy" id="2743001"/>
    <lineage>
        <taxon>Bacteria</taxon>
        <taxon>Bacillati</taxon>
        <taxon>Bacillota</taxon>
        <taxon>Bacilli</taxon>
        <taxon>Bacillales</taxon>
        <taxon>Bacillaceae</taxon>
        <taxon>Salicibibacter</taxon>
    </lineage>
</organism>
<dbReference type="Proteomes" id="UP000595349">
    <property type="component" value="Chromosome"/>
</dbReference>
<keyword evidence="4" id="KW-1185">Reference proteome</keyword>
<dbReference type="RefSeq" id="WP_200087525.1">
    <property type="nucleotide sequence ID" value="NZ_CP054706.1"/>
</dbReference>
<dbReference type="Pfam" id="PF03401">
    <property type="entry name" value="TctC"/>
    <property type="match status" value="1"/>
</dbReference>
<proteinExistence type="inferred from homology"/>
<dbReference type="CDD" id="cd07012">
    <property type="entry name" value="PBP2_Bug_TTT"/>
    <property type="match status" value="1"/>
</dbReference>
<comment type="similarity">
    <text evidence="1">Belongs to the UPF0065 (bug) family.</text>
</comment>
<accession>A0A7T7CE96</accession>
<evidence type="ECO:0000313" key="4">
    <source>
        <dbReference type="Proteomes" id="UP000595349"/>
    </source>
</evidence>
<dbReference type="InterPro" id="IPR005064">
    <property type="entry name" value="BUG"/>
</dbReference>
<dbReference type="PANTHER" id="PTHR42928">
    <property type="entry name" value="TRICARBOXYLATE-BINDING PROTEIN"/>
    <property type="match status" value="1"/>
</dbReference>
<gene>
    <name evidence="3" type="ORF">HUG20_02195</name>
</gene>
<protein>
    <submittedName>
        <fullName evidence="3">Tripartite tricarboxylate transporter substrate binding protein</fullName>
    </submittedName>
</protein>
<dbReference type="Gene3D" id="3.40.190.10">
    <property type="entry name" value="Periplasmic binding protein-like II"/>
    <property type="match status" value="1"/>
</dbReference>
<dbReference type="InterPro" id="IPR042100">
    <property type="entry name" value="Bug_dom1"/>
</dbReference>
<evidence type="ECO:0000256" key="1">
    <source>
        <dbReference type="ARBA" id="ARBA00006987"/>
    </source>
</evidence>
<feature type="signal peptide" evidence="2">
    <location>
        <begin position="1"/>
        <end position="22"/>
    </location>
</feature>